<dbReference type="Proteomes" id="UP001159363">
    <property type="component" value="Chromosome 9"/>
</dbReference>
<keyword evidence="2" id="KW-0472">Membrane</keyword>
<protein>
    <submittedName>
        <fullName evidence="3">Uncharacterized protein</fullName>
    </submittedName>
</protein>
<feature type="region of interest" description="Disordered" evidence="1">
    <location>
        <begin position="1"/>
        <end position="56"/>
    </location>
</feature>
<feature type="compositionally biased region" description="Basic and acidic residues" evidence="1">
    <location>
        <begin position="70"/>
        <end position="80"/>
    </location>
</feature>
<evidence type="ECO:0000313" key="3">
    <source>
        <dbReference type="EMBL" id="KAJ8874562.1"/>
    </source>
</evidence>
<keyword evidence="4" id="KW-1185">Reference proteome</keyword>
<keyword evidence="2" id="KW-0812">Transmembrane</keyword>
<feature type="region of interest" description="Disordered" evidence="1">
    <location>
        <begin position="68"/>
        <end position="88"/>
    </location>
</feature>
<reference evidence="3 4" key="1">
    <citation type="submission" date="2023-02" db="EMBL/GenBank/DDBJ databases">
        <title>LHISI_Scaffold_Assembly.</title>
        <authorList>
            <person name="Stuart O.P."/>
            <person name="Cleave R."/>
            <person name="Magrath M.J.L."/>
            <person name="Mikheyev A.S."/>
        </authorList>
    </citation>
    <scope>NUCLEOTIDE SEQUENCE [LARGE SCALE GENOMIC DNA]</scope>
    <source>
        <strain evidence="3">Daus_M_001</strain>
        <tissue evidence="3">Leg muscle</tissue>
    </source>
</reference>
<comment type="caution">
    <text evidence="3">The sequence shown here is derived from an EMBL/GenBank/DDBJ whole genome shotgun (WGS) entry which is preliminary data.</text>
</comment>
<sequence>MEQRRNARAEKTKYRREKPTDQLHCPGRFPRAKIRERPRRESNPAPLDRKRSAVHSRGLVWHSESGWGGERVHKAERGDSRSASAPPEVKLVQTPLSECGGGVGEARRDVLPRRLGGQTLAEGRGCFDQEASRSARVQFLHGVSKYRFTTPCTRPLAAMRDATLSWSGVDKYQSTCGVEFHVTHTLGKVSSTWPMPHTQAMQLIRLPIYTTLCYSSLPGTPLFIPLEAECPVQGEWVKPLQQHIIVAQPKGGETGYPGEKPPTSGIVYSTISTCENPGATPPGFEHVMAPNKRKLIGHILEMYCSVRQQCRQLLEAVIRRIGFFFSTVSSSPVRELGLASISPALAPAPCAPAYLELFSTSEVEKCWCDKTYIVTLIQCAIAASRKALNWCTVIVLAFIIPQLVDVIVAKFDESTLRFRLQVAERLARPPPTKANRAQSPARSPDFRKWESCRTMPLVGGFSRGSPVSPSPSFRHRSIFTSITPASALKTSLLRAAQISSLHPERMKYHSIALTTHRSMRRLTNLSLAIYILCLLFLSMLCCKTSRRPESRRCLSTRVSGPMIDISKRARGPHCDATASGGLTSTPRRQATVVAVA</sequence>
<keyword evidence="2" id="KW-1133">Transmembrane helix</keyword>
<evidence type="ECO:0000256" key="1">
    <source>
        <dbReference type="SAM" id="MobiDB-lite"/>
    </source>
</evidence>
<name>A0ABQ9GR89_9NEOP</name>
<feature type="compositionally biased region" description="Basic and acidic residues" evidence="1">
    <location>
        <begin position="33"/>
        <end position="51"/>
    </location>
</feature>
<dbReference type="EMBL" id="JARBHB010000010">
    <property type="protein sequence ID" value="KAJ8874562.1"/>
    <property type="molecule type" value="Genomic_DNA"/>
</dbReference>
<evidence type="ECO:0000256" key="2">
    <source>
        <dbReference type="SAM" id="Phobius"/>
    </source>
</evidence>
<proteinExistence type="predicted"/>
<feature type="compositionally biased region" description="Basic and acidic residues" evidence="1">
    <location>
        <begin position="1"/>
        <end position="21"/>
    </location>
</feature>
<gene>
    <name evidence="3" type="ORF">PR048_025425</name>
</gene>
<evidence type="ECO:0000313" key="4">
    <source>
        <dbReference type="Proteomes" id="UP001159363"/>
    </source>
</evidence>
<feature type="transmembrane region" description="Helical" evidence="2">
    <location>
        <begin position="522"/>
        <end position="540"/>
    </location>
</feature>
<accession>A0ABQ9GR89</accession>
<organism evidence="3 4">
    <name type="scientific">Dryococelus australis</name>
    <dbReference type="NCBI Taxonomy" id="614101"/>
    <lineage>
        <taxon>Eukaryota</taxon>
        <taxon>Metazoa</taxon>
        <taxon>Ecdysozoa</taxon>
        <taxon>Arthropoda</taxon>
        <taxon>Hexapoda</taxon>
        <taxon>Insecta</taxon>
        <taxon>Pterygota</taxon>
        <taxon>Neoptera</taxon>
        <taxon>Polyneoptera</taxon>
        <taxon>Phasmatodea</taxon>
        <taxon>Verophasmatodea</taxon>
        <taxon>Anareolatae</taxon>
        <taxon>Phasmatidae</taxon>
        <taxon>Eurycanthinae</taxon>
        <taxon>Dryococelus</taxon>
    </lineage>
</organism>
<feature type="transmembrane region" description="Helical" evidence="2">
    <location>
        <begin position="387"/>
        <end position="409"/>
    </location>
</feature>